<dbReference type="CDD" id="cd16936">
    <property type="entry name" value="HATPase_RsbW-like"/>
    <property type="match status" value="1"/>
</dbReference>
<dbReference type="InterPro" id="IPR003594">
    <property type="entry name" value="HATPase_dom"/>
</dbReference>
<dbReference type="RefSeq" id="WP_021132777.1">
    <property type="nucleotide sequence ID" value="NZ_AQPH01000050.1"/>
</dbReference>
<evidence type="ECO:0000256" key="1">
    <source>
        <dbReference type="ARBA" id="ARBA00022527"/>
    </source>
</evidence>
<organism evidence="3 4">
    <name type="scientific">Magnetospirillum fulvum MGU-K5</name>
    <dbReference type="NCBI Taxonomy" id="1316936"/>
    <lineage>
        <taxon>Bacteria</taxon>
        <taxon>Pseudomonadati</taxon>
        <taxon>Pseudomonadota</taxon>
        <taxon>Alphaproteobacteria</taxon>
        <taxon>Rhodospirillales</taxon>
        <taxon>Rhodospirillaceae</taxon>
        <taxon>Magnetospirillum</taxon>
    </lineage>
</organism>
<proteinExistence type="predicted"/>
<dbReference type="eggNOG" id="COG2172">
    <property type="taxonomic scope" value="Bacteria"/>
</dbReference>
<comment type="caution">
    <text evidence="3">The sequence shown here is derived from an EMBL/GenBank/DDBJ whole genome shotgun (WGS) entry which is preliminary data.</text>
</comment>
<dbReference type="PATRIC" id="fig|1316936.3.peg.2463"/>
<dbReference type="PANTHER" id="PTHR35526">
    <property type="entry name" value="ANTI-SIGMA-F FACTOR RSBW-RELATED"/>
    <property type="match status" value="1"/>
</dbReference>
<dbReference type="AlphaFoldDB" id="S9TFX4"/>
<name>S9TFX4_MAGFU</name>
<dbReference type="EMBL" id="AQPH01000050">
    <property type="protein sequence ID" value="EPY01146.1"/>
    <property type="molecule type" value="Genomic_DNA"/>
</dbReference>
<keyword evidence="1" id="KW-0723">Serine/threonine-protein kinase</keyword>
<evidence type="ECO:0000313" key="4">
    <source>
        <dbReference type="Proteomes" id="UP000015350"/>
    </source>
</evidence>
<keyword evidence="1" id="KW-0808">Transferase</keyword>
<dbReference type="GO" id="GO:0004674">
    <property type="term" value="F:protein serine/threonine kinase activity"/>
    <property type="evidence" value="ECO:0007669"/>
    <property type="project" value="UniProtKB-KW"/>
</dbReference>
<dbReference type="PANTHER" id="PTHR35526:SF3">
    <property type="entry name" value="ANTI-SIGMA-F FACTOR RSBW"/>
    <property type="match status" value="1"/>
</dbReference>
<dbReference type="Gene3D" id="3.30.565.10">
    <property type="entry name" value="Histidine kinase-like ATPase, C-terminal domain"/>
    <property type="match status" value="1"/>
</dbReference>
<dbReference type="Proteomes" id="UP000015350">
    <property type="component" value="Unassembled WGS sequence"/>
</dbReference>
<reference evidence="3 4" key="1">
    <citation type="submission" date="2013-04" db="EMBL/GenBank/DDBJ databases">
        <authorList>
            <person name="Kuznetsov B."/>
            <person name="Ivanovsky R."/>
        </authorList>
    </citation>
    <scope>NUCLEOTIDE SEQUENCE [LARGE SCALE GENOMIC DNA]</scope>
    <source>
        <strain evidence="3 4">MGU-K5</strain>
    </source>
</reference>
<accession>S9TFX4</accession>
<dbReference type="InterPro" id="IPR036890">
    <property type="entry name" value="HATPase_C_sf"/>
</dbReference>
<feature type="domain" description="Histidine kinase/HSP90-like ATPase" evidence="2">
    <location>
        <begin position="113"/>
        <end position="256"/>
    </location>
</feature>
<keyword evidence="1" id="KW-0418">Kinase</keyword>
<gene>
    <name evidence="3" type="ORF">K678_12344</name>
</gene>
<dbReference type="Pfam" id="PF13581">
    <property type="entry name" value="HATPase_c_2"/>
    <property type="match status" value="1"/>
</dbReference>
<sequence>MTSTACPDVKPNAAPGLRLVGTMNRMWDVDRQCAALGLAPHSASPPDGTDADGPTLLLAGPATIETIRHSLVPPYAGFLEIGSDGLAGIGQRCIETVRAGGMALSLTATSACTVPLVELIAVAIRRRLALANGENAELMEICLAEAVSNAIIHGNLEIPNHLRATPKGFDTFRQVMRERLSDPVMASRRIEIHVLARQPGSFTLAVSDQGPGFNLAAQIKKEARVDARSGRGLGLIRRACATIESEDGGRTLVMTFPWESATEGS</sequence>
<dbReference type="STRING" id="1316936.K678_12344"/>
<dbReference type="OrthoDB" id="7359845at2"/>
<dbReference type="SUPFAM" id="SSF55874">
    <property type="entry name" value="ATPase domain of HSP90 chaperone/DNA topoisomerase II/histidine kinase"/>
    <property type="match status" value="1"/>
</dbReference>
<evidence type="ECO:0000313" key="3">
    <source>
        <dbReference type="EMBL" id="EPY01146.1"/>
    </source>
</evidence>
<protein>
    <recommendedName>
        <fullName evidence="2">Histidine kinase/HSP90-like ATPase domain-containing protein</fullName>
    </recommendedName>
</protein>
<dbReference type="InterPro" id="IPR050267">
    <property type="entry name" value="Anti-sigma-factor_SerPK"/>
</dbReference>
<evidence type="ECO:0000259" key="2">
    <source>
        <dbReference type="Pfam" id="PF13581"/>
    </source>
</evidence>